<dbReference type="EMBL" id="AHAT01004898">
    <property type="status" value="NOT_ANNOTATED_CDS"/>
    <property type="molecule type" value="Genomic_DNA"/>
</dbReference>
<evidence type="ECO:0000256" key="5">
    <source>
        <dbReference type="ARBA" id="ARBA00023180"/>
    </source>
</evidence>
<dbReference type="Gene3D" id="3.10.200.10">
    <property type="entry name" value="Alpha carbonic anhydrase"/>
    <property type="match status" value="1"/>
</dbReference>
<dbReference type="HOGENOM" id="CLU_039326_1_2_1"/>
<dbReference type="GeneID" id="102685108"/>
<keyword evidence="7" id="KW-0732">Signal</keyword>
<dbReference type="RefSeq" id="XP_015199103.1">
    <property type="nucleotide sequence ID" value="XM_015343617.2"/>
</dbReference>
<dbReference type="PROSITE" id="PS51144">
    <property type="entry name" value="ALPHA_CA_2"/>
    <property type="match status" value="1"/>
</dbReference>
<keyword evidence="8" id="KW-0472">Membrane</keyword>
<evidence type="ECO:0000256" key="3">
    <source>
        <dbReference type="ARBA" id="ARBA00022723"/>
    </source>
</evidence>
<dbReference type="PANTHER" id="PTHR18952:SF19">
    <property type="entry name" value="CARBONIC ANHYDRASE 12"/>
    <property type="match status" value="1"/>
</dbReference>
<reference evidence="11" key="1">
    <citation type="submission" date="2011-12" db="EMBL/GenBank/DDBJ databases">
        <title>The Draft Genome of Lepisosteus oculatus.</title>
        <authorList>
            <consortium name="The Broad Institute Genome Assembly &amp; Analysis Group"/>
            <consortium name="Computational R&amp;D Group"/>
            <consortium name="and Sequencing Platform"/>
            <person name="Di Palma F."/>
            <person name="Alfoldi J."/>
            <person name="Johnson J."/>
            <person name="Berlin A."/>
            <person name="Gnerre S."/>
            <person name="Jaffe D."/>
            <person name="MacCallum I."/>
            <person name="Young S."/>
            <person name="Walker B.J."/>
            <person name="Lander E.S."/>
            <person name="Lindblad-Toh K."/>
        </authorList>
    </citation>
    <scope>NUCLEOTIDE SEQUENCE [LARGE SCALE GENOMIC DNA]</scope>
</reference>
<dbReference type="EMBL" id="AHAT01004897">
    <property type="status" value="NOT_ANNOTATED_CDS"/>
    <property type="molecule type" value="Genomic_DNA"/>
</dbReference>
<comment type="function">
    <text evidence="7">Reversible hydration of carbon dioxide.</text>
</comment>
<comment type="cofactor">
    <cofactor evidence="7">
        <name>Zn(2+)</name>
        <dbReference type="ChEBI" id="CHEBI:29105"/>
    </cofactor>
</comment>
<dbReference type="InterPro" id="IPR036398">
    <property type="entry name" value="CA_dom_sf"/>
</dbReference>
<feature type="transmembrane region" description="Helical" evidence="8">
    <location>
        <begin position="289"/>
        <end position="312"/>
    </location>
</feature>
<dbReference type="InterPro" id="IPR018338">
    <property type="entry name" value="Carbonic_anhydrase_a-class_CS"/>
</dbReference>
<name>W5NCG8_LEPOC</name>
<reference evidence="10" key="3">
    <citation type="submission" date="2025-09" db="UniProtKB">
        <authorList>
            <consortium name="Ensembl"/>
        </authorList>
    </citation>
    <scope>IDENTIFICATION</scope>
</reference>
<dbReference type="STRING" id="7918.ENSLOCP00000018327"/>
<evidence type="ECO:0000256" key="1">
    <source>
        <dbReference type="ARBA" id="ARBA00010718"/>
    </source>
</evidence>
<evidence type="ECO:0000313" key="10">
    <source>
        <dbReference type="Ensembl" id="ENSLOCP00000018327.1"/>
    </source>
</evidence>
<reference evidence="10" key="2">
    <citation type="submission" date="2025-08" db="UniProtKB">
        <authorList>
            <consortium name="Ensembl"/>
        </authorList>
    </citation>
    <scope>IDENTIFICATION</scope>
</reference>
<sequence>MSCHYLPAILVSLLTTEFTLSAAQGVKWTYFGPDGESHWSKYYPFCGGVFQSPIDFQTELLQYDSTLKPIEVRDYNLSATEQLTLMNNGHSVQLSLPSRMHIASLPNRYSAAQLHFHWGSSSLPAGSEHAIDGKQFAVEMHVVHFNSDVYPNSSVAADKKDGLAVLGIFIEVGQFNPAFEHLLRYIDAVKYKDQNVQVPAFNIQELLPKRLDEYYRYDGSLTTPPCYPSVLWTVFRNPVSISQEQFLALATALYATSMTEPTPIALNGNYRKLQDGDDRRILVSFRDGAVLSIVIAVVLGLVLIGTLVCFVVRKKRAEKDQQKNKDVIYKPAADKEEVSKV</sequence>
<keyword evidence="5" id="KW-0325">Glycoprotein</keyword>
<dbReference type="OrthoDB" id="429145at2759"/>
<dbReference type="OMA" id="LHPDMHI"/>
<dbReference type="Bgee" id="ENSLOCG00000014880">
    <property type="expression patterns" value="Expressed in ovary and 5 other cell types or tissues"/>
</dbReference>
<comment type="similarity">
    <text evidence="1 7">Belongs to the alpha-carbonic anhydrase family.</text>
</comment>
<evidence type="ECO:0000256" key="6">
    <source>
        <dbReference type="ARBA" id="ARBA00023239"/>
    </source>
</evidence>
<accession>W5NCG8</accession>
<dbReference type="SUPFAM" id="SSF51069">
    <property type="entry name" value="Carbonic anhydrase"/>
    <property type="match status" value="1"/>
</dbReference>
<dbReference type="EC" id="4.2.1.1" evidence="2 7"/>
<dbReference type="CTD" id="771"/>
<keyword evidence="3 7" id="KW-0479">Metal-binding</keyword>
<evidence type="ECO:0000313" key="11">
    <source>
        <dbReference type="Proteomes" id="UP000018468"/>
    </source>
</evidence>
<evidence type="ECO:0000256" key="7">
    <source>
        <dbReference type="RuleBase" id="RU367011"/>
    </source>
</evidence>
<dbReference type="GO" id="GO:0005886">
    <property type="term" value="C:plasma membrane"/>
    <property type="evidence" value="ECO:0000318"/>
    <property type="project" value="GO_Central"/>
</dbReference>
<feature type="chain" id="PRO_5025091722" description="Carbonic anhydrase" evidence="7">
    <location>
        <begin position="24"/>
        <end position="341"/>
    </location>
</feature>
<keyword evidence="6 7" id="KW-0456">Lyase</keyword>
<dbReference type="Proteomes" id="UP000018468">
    <property type="component" value="Linkage group LG3"/>
</dbReference>
<dbReference type="PANTHER" id="PTHR18952">
    <property type="entry name" value="CARBONIC ANHYDRASE"/>
    <property type="match status" value="1"/>
</dbReference>
<dbReference type="InterPro" id="IPR001148">
    <property type="entry name" value="CA_dom"/>
</dbReference>
<feature type="domain" description="Alpha-carbonic anhydrase" evidence="9">
    <location>
        <begin position="26"/>
        <end position="285"/>
    </location>
</feature>
<dbReference type="Ensembl" id="ENSLOCT00000018359.1">
    <property type="protein sequence ID" value="ENSLOCP00000018327.1"/>
    <property type="gene ID" value="ENSLOCG00000014880.1"/>
</dbReference>
<dbReference type="GO" id="GO:0004089">
    <property type="term" value="F:carbonate dehydratase activity"/>
    <property type="evidence" value="ECO:0000318"/>
    <property type="project" value="GO_Central"/>
</dbReference>
<dbReference type="FunFam" id="3.10.200.10:FF:000003">
    <property type="entry name" value="Carbonic anhydrase 12"/>
    <property type="match status" value="1"/>
</dbReference>
<comment type="catalytic activity">
    <reaction evidence="7">
        <text>hydrogencarbonate + H(+) = CO2 + H2O</text>
        <dbReference type="Rhea" id="RHEA:10748"/>
        <dbReference type="ChEBI" id="CHEBI:15377"/>
        <dbReference type="ChEBI" id="CHEBI:15378"/>
        <dbReference type="ChEBI" id="CHEBI:16526"/>
        <dbReference type="ChEBI" id="CHEBI:17544"/>
        <dbReference type="EC" id="4.2.1.1"/>
    </reaction>
</comment>
<keyword evidence="11" id="KW-1185">Reference proteome</keyword>
<dbReference type="GO" id="GO:0008270">
    <property type="term" value="F:zinc ion binding"/>
    <property type="evidence" value="ECO:0007669"/>
    <property type="project" value="UniProtKB-UniRule"/>
</dbReference>
<keyword evidence="4 7" id="KW-0862">Zinc</keyword>
<keyword evidence="8" id="KW-1133">Transmembrane helix</keyword>
<evidence type="ECO:0000259" key="9">
    <source>
        <dbReference type="PROSITE" id="PS51144"/>
    </source>
</evidence>
<dbReference type="eggNOG" id="KOG0382">
    <property type="taxonomic scope" value="Eukaryota"/>
</dbReference>
<dbReference type="GeneTree" id="ENSGT00940000159282"/>
<evidence type="ECO:0000256" key="4">
    <source>
        <dbReference type="ARBA" id="ARBA00022833"/>
    </source>
</evidence>
<protein>
    <recommendedName>
        <fullName evidence="2 7">Carbonic anhydrase</fullName>
        <ecNumber evidence="2 7">4.2.1.1</ecNumber>
    </recommendedName>
</protein>
<dbReference type="InParanoid" id="W5NCG8"/>
<organism evidence="10 11">
    <name type="scientific">Lepisosteus oculatus</name>
    <name type="common">Spotted gar</name>
    <dbReference type="NCBI Taxonomy" id="7918"/>
    <lineage>
        <taxon>Eukaryota</taxon>
        <taxon>Metazoa</taxon>
        <taxon>Chordata</taxon>
        <taxon>Craniata</taxon>
        <taxon>Vertebrata</taxon>
        <taxon>Euteleostomi</taxon>
        <taxon>Actinopterygii</taxon>
        <taxon>Neopterygii</taxon>
        <taxon>Holostei</taxon>
        <taxon>Semionotiformes</taxon>
        <taxon>Lepisosteidae</taxon>
        <taxon>Lepisosteus</taxon>
    </lineage>
</organism>
<dbReference type="SMART" id="SM01057">
    <property type="entry name" value="Carb_anhydrase"/>
    <property type="match status" value="1"/>
</dbReference>
<feature type="signal peptide" evidence="7">
    <location>
        <begin position="1"/>
        <end position="23"/>
    </location>
</feature>
<evidence type="ECO:0000256" key="2">
    <source>
        <dbReference type="ARBA" id="ARBA00012925"/>
    </source>
</evidence>
<dbReference type="PROSITE" id="PS00162">
    <property type="entry name" value="ALPHA_CA_1"/>
    <property type="match status" value="1"/>
</dbReference>
<dbReference type="Pfam" id="PF00194">
    <property type="entry name" value="Carb_anhydrase"/>
    <property type="match status" value="1"/>
</dbReference>
<dbReference type="InterPro" id="IPR023561">
    <property type="entry name" value="Carbonic_anhydrase_a-class"/>
</dbReference>
<keyword evidence="8" id="KW-0812">Transmembrane</keyword>
<evidence type="ECO:0000256" key="8">
    <source>
        <dbReference type="SAM" id="Phobius"/>
    </source>
</evidence>
<dbReference type="AlphaFoldDB" id="W5NCG8"/>
<proteinExistence type="inferred from homology"/>